<evidence type="ECO:0000313" key="4">
    <source>
        <dbReference type="Proteomes" id="UP000679307"/>
    </source>
</evidence>
<gene>
    <name evidence="3" type="ORF">ENKNEFLB_02981</name>
</gene>
<evidence type="ECO:0008006" key="5">
    <source>
        <dbReference type="Google" id="ProtNLM"/>
    </source>
</evidence>
<keyword evidence="2" id="KW-1133">Transmembrane helix</keyword>
<sequence>MARKKKQKQAYDPSDPSTMSRRQQLMATYSMTKQTDPRIGLWLLGSFLLAGLVGFAIFWLLPGDGTISTVFAVIGGILLGILGALLVFGRRAQAAAYARMEGQTGAGASALTMLRKGWKTDPMVAFNRQQDVVHRVVGPPGIVLVGEGNPTRLRGMLTEERRKHERVAAGTPVHELQCGDAEGQVPLPQLVKKVRKLGRQVKPAEITDVLHRLKALDARRSAVPMPKGPVPQNMKGMRGNMRGR</sequence>
<feature type="region of interest" description="Disordered" evidence="1">
    <location>
        <begin position="222"/>
        <end position="244"/>
    </location>
</feature>
<dbReference type="Proteomes" id="UP000679307">
    <property type="component" value="Chromosome"/>
</dbReference>
<reference evidence="3 4" key="1">
    <citation type="submission" date="2021-05" db="EMBL/GenBank/DDBJ databases">
        <title>Complete genome of Nocardioides aquaticus KCTC 9944T isolated from meromictic and hypersaline Ekho Lake, Antarctica.</title>
        <authorList>
            <person name="Hwang K."/>
            <person name="Kim K.M."/>
            <person name="Choe H."/>
        </authorList>
    </citation>
    <scope>NUCLEOTIDE SEQUENCE [LARGE SCALE GENOMIC DNA]</scope>
    <source>
        <strain evidence="3 4">KCTC 9944</strain>
    </source>
</reference>
<dbReference type="EMBL" id="CP075371">
    <property type="protein sequence ID" value="QVT80582.1"/>
    <property type="molecule type" value="Genomic_DNA"/>
</dbReference>
<feature type="region of interest" description="Disordered" evidence="1">
    <location>
        <begin position="1"/>
        <end position="20"/>
    </location>
</feature>
<keyword evidence="2" id="KW-0472">Membrane</keyword>
<dbReference type="Pfam" id="PF13829">
    <property type="entry name" value="DUF4191"/>
    <property type="match status" value="1"/>
</dbReference>
<organism evidence="3 4">
    <name type="scientific">Nocardioides aquaticus</name>
    <dbReference type="NCBI Taxonomy" id="160826"/>
    <lineage>
        <taxon>Bacteria</taxon>
        <taxon>Bacillati</taxon>
        <taxon>Actinomycetota</taxon>
        <taxon>Actinomycetes</taxon>
        <taxon>Propionibacteriales</taxon>
        <taxon>Nocardioidaceae</taxon>
        <taxon>Nocardioides</taxon>
    </lineage>
</organism>
<dbReference type="InterPro" id="IPR025445">
    <property type="entry name" value="DUF4191"/>
</dbReference>
<evidence type="ECO:0000256" key="1">
    <source>
        <dbReference type="SAM" id="MobiDB-lite"/>
    </source>
</evidence>
<protein>
    <recommendedName>
        <fullName evidence="5">DUF4191 domain-containing protein</fullName>
    </recommendedName>
</protein>
<evidence type="ECO:0000313" key="3">
    <source>
        <dbReference type="EMBL" id="QVT80582.1"/>
    </source>
</evidence>
<keyword evidence="4" id="KW-1185">Reference proteome</keyword>
<feature type="transmembrane region" description="Helical" evidence="2">
    <location>
        <begin position="67"/>
        <end position="89"/>
    </location>
</feature>
<accession>A0ABX8ENC7</accession>
<name>A0ABX8ENC7_9ACTN</name>
<keyword evidence="2" id="KW-0812">Transmembrane</keyword>
<evidence type="ECO:0000256" key="2">
    <source>
        <dbReference type="SAM" id="Phobius"/>
    </source>
</evidence>
<feature type="transmembrane region" description="Helical" evidence="2">
    <location>
        <begin position="39"/>
        <end position="61"/>
    </location>
</feature>
<proteinExistence type="predicted"/>
<dbReference type="RefSeq" id="WP_214056110.1">
    <property type="nucleotide sequence ID" value="NZ_BAAAHS010000007.1"/>
</dbReference>